<dbReference type="RefSeq" id="WP_219963960.1">
    <property type="nucleotide sequence ID" value="NZ_JAGFNZ010000001.1"/>
</dbReference>
<gene>
    <name evidence="1" type="ORF">J5W02_01910</name>
</gene>
<comment type="caution">
    <text evidence="1">The sequence shown here is derived from an EMBL/GenBank/DDBJ whole genome shotgun (WGS) entry which is preliminary data.</text>
</comment>
<name>A0ABS7DJU0_9FIRM</name>
<sequence>MVNKMLLNFRSRKGTTMVEVLAAVVILALVVTAVLSTIGFSQRTILSKSTESGAAAQAQEIADALITKLRTADVASLKTADVLGAKYVDDTSFPDPSSANDKQFTFVYGKNDTDGIEGYQIKTAVYFKGGNGRKCVQMTAFAAKDGGAS</sequence>
<accession>A0ABS7DJU0</accession>
<evidence type="ECO:0000313" key="1">
    <source>
        <dbReference type="EMBL" id="MBW7571556.1"/>
    </source>
</evidence>
<reference evidence="1 2" key="1">
    <citation type="submission" date="2021-03" db="EMBL/GenBank/DDBJ databases">
        <title>Caproiciproducens sp. nov. isolated from feces of cow.</title>
        <authorList>
            <person name="Choi J.-Y."/>
        </authorList>
    </citation>
    <scope>NUCLEOTIDE SEQUENCE [LARGE SCALE GENOMIC DNA]</scope>
    <source>
        <strain evidence="1 2">AGMB10547</strain>
    </source>
</reference>
<keyword evidence="2" id="KW-1185">Reference proteome</keyword>
<evidence type="ECO:0000313" key="2">
    <source>
        <dbReference type="Proteomes" id="UP000719942"/>
    </source>
</evidence>
<dbReference type="EMBL" id="JAGFNZ010000001">
    <property type="protein sequence ID" value="MBW7571556.1"/>
    <property type="molecule type" value="Genomic_DNA"/>
</dbReference>
<proteinExistence type="predicted"/>
<protein>
    <submittedName>
        <fullName evidence="1">Type II secretion system protein</fullName>
    </submittedName>
</protein>
<organism evidence="1 2">
    <name type="scientific">Caproiciproducens faecalis</name>
    <dbReference type="NCBI Taxonomy" id="2820301"/>
    <lineage>
        <taxon>Bacteria</taxon>
        <taxon>Bacillati</taxon>
        <taxon>Bacillota</taxon>
        <taxon>Clostridia</taxon>
        <taxon>Eubacteriales</taxon>
        <taxon>Acutalibacteraceae</taxon>
        <taxon>Caproiciproducens</taxon>
    </lineage>
</organism>
<dbReference type="Proteomes" id="UP000719942">
    <property type="component" value="Unassembled WGS sequence"/>
</dbReference>